<dbReference type="InterPro" id="IPR036412">
    <property type="entry name" value="HAD-like_sf"/>
</dbReference>
<dbReference type="SFLD" id="SFLDG01129">
    <property type="entry name" value="C1.5:_HAD__Beta-PGM__Phosphata"/>
    <property type="match status" value="1"/>
</dbReference>
<dbReference type="InterPro" id="IPR006439">
    <property type="entry name" value="HAD-SF_hydro_IA"/>
</dbReference>
<evidence type="ECO:0000313" key="2">
    <source>
        <dbReference type="Proteomes" id="UP000237846"/>
    </source>
</evidence>
<dbReference type="Gene3D" id="1.10.150.240">
    <property type="entry name" value="Putative phosphatase, domain 2"/>
    <property type="match status" value="1"/>
</dbReference>
<dbReference type="AlphaFoldDB" id="A0A2T0Q6U5"/>
<dbReference type="EMBL" id="PVZC01000003">
    <property type="protein sequence ID" value="PRX99556.1"/>
    <property type="molecule type" value="Genomic_DNA"/>
</dbReference>
<organism evidence="1 2">
    <name type="scientific">Allonocardiopsis opalescens</name>
    <dbReference type="NCBI Taxonomy" id="1144618"/>
    <lineage>
        <taxon>Bacteria</taxon>
        <taxon>Bacillati</taxon>
        <taxon>Actinomycetota</taxon>
        <taxon>Actinomycetes</taxon>
        <taxon>Streptosporangiales</taxon>
        <taxon>Allonocardiopsis</taxon>
    </lineage>
</organism>
<dbReference type="PANTHER" id="PTHR43481">
    <property type="entry name" value="FRUCTOSE-1-PHOSPHATE PHOSPHATASE"/>
    <property type="match status" value="1"/>
</dbReference>
<gene>
    <name evidence="1" type="ORF">CLV72_103157</name>
</gene>
<keyword evidence="2" id="KW-1185">Reference proteome</keyword>
<proteinExistence type="predicted"/>
<dbReference type="SUPFAM" id="SSF56784">
    <property type="entry name" value="HAD-like"/>
    <property type="match status" value="1"/>
</dbReference>
<dbReference type="SFLD" id="SFLDS00003">
    <property type="entry name" value="Haloacid_Dehalogenase"/>
    <property type="match status" value="1"/>
</dbReference>
<name>A0A2T0Q6U5_9ACTN</name>
<protein>
    <submittedName>
        <fullName evidence="1">Sugar-phosphatase</fullName>
    </submittedName>
</protein>
<dbReference type="InterPro" id="IPR023198">
    <property type="entry name" value="PGP-like_dom2"/>
</dbReference>
<dbReference type="InterPro" id="IPR051806">
    <property type="entry name" value="HAD-like_SPP"/>
</dbReference>
<reference evidence="1 2" key="1">
    <citation type="submission" date="2018-03" db="EMBL/GenBank/DDBJ databases">
        <title>Genomic Encyclopedia of Archaeal and Bacterial Type Strains, Phase II (KMG-II): from individual species to whole genera.</title>
        <authorList>
            <person name="Goeker M."/>
        </authorList>
    </citation>
    <scope>NUCLEOTIDE SEQUENCE [LARGE SCALE GENOMIC DNA]</scope>
    <source>
        <strain evidence="1 2">DSM 45601</strain>
    </source>
</reference>
<dbReference type="NCBIfam" id="TIGR01509">
    <property type="entry name" value="HAD-SF-IA-v3"/>
    <property type="match status" value="1"/>
</dbReference>
<dbReference type="RefSeq" id="WP_106244192.1">
    <property type="nucleotide sequence ID" value="NZ_PVZC01000003.1"/>
</dbReference>
<dbReference type="Proteomes" id="UP000237846">
    <property type="component" value="Unassembled WGS sequence"/>
</dbReference>
<dbReference type="PRINTS" id="PR00413">
    <property type="entry name" value="HADHALOGNASE"/>
</dbReference>
<dbReference type="GO" id="GO:0050308">
    <property type="term" value="F:sugar-phosphatase activity"/>
    <property type="evidence" value="ECO:0007669"/>
    <property type="project" value="TreeGrafter"/>
</dbReference>
<dbReference type="Gene3D" id="3.40.50.1000">
    <property type="entry name" value="HAD superfamily/HAD-like"/>
    <property type="match status" value="1"/>
</dbReference>
<comment type="caution">
    <text evidence="1">The sequence shown here is derived from an EMBL/GenBank/DDBJ whole genome shotgun (WGS) entry which is preliminary data.</text>
</comment>
<dbReference type="InterPro" id="IPR023214">
    <property type="entry name" value="HAD_sf"/>
</dbReference>
<dbReference type="Pfam" id="PF00702">
    <property type="entry name" value="Hydrolase"/>
    <property type="match status" value="1"/>
</dbReference>
<sequence length="234" mass="24222">MTLADVRGATAPGHTTILVDAILFDLDNTLLDSGAVVERVWTEWAARHGIDVRDVLAVSPGRPGHEVMAELLPGRSAELNHADNAVMLAREERMLDGIEALPGALRLLRGLPAERWAIVTSCSRSLARARIAAAGLPEPEVLITADDVRAGKPDPECYRLGAEALGVDPQATVVVEDAPAGVAAGLALGATVLGVGPRCAEGAPPTLAVPDLGGVRVAETPAGWLSLSVPAVLR</sequence>
<evidence type="ECO:0000313" key="1">
    <source>
        <dbReference type="EMBL" id="PRX99556.1"/>
    </source>
</evidence>
<dbReference type="OrthoDB" id="9812856at2"/>
<dbReference type="PANTHER" id="PTHR43481:SF4">
    <property type="entry name" value="GLYCEROL-1-PHOSPHATE PHOSPHOHYDROLASE 1-RELATED"/>
    <property type="match status" value="1"/>
</dbReference>
<accession>A0A2T0Q6U5</accession>